<evidence type="ECO:0000313" key="10">
    <source>
        <dbReference type="EMBL" id="MBK1668275.1"/>
    </source>
</evidence>
<keyword evidence="4 8" id="KW-1003">Cell membrane</keyword>
<accession>A0ABS1DD30</accession>
<feature type="transmembrane region" description="Helical" evidence="9">
    <location>
        <begin position="20"/>
        <end position="40"/>
    </location>
</feature>
<reference evidence="10 11" key="1">
    <citation type="journal article" date="2020" name="Microorganisms">
        <title>Osmotic Adaptation and Compatible Solute Biosynthesis of Phototrophic Bacteria as Revealed from Genome Analyses.</title>
        <authorList>
            <person name="Imhoff J.F."/>
            <person name="Rahn T."/>
            <person name="Kunzel S."/>
            <person name="Keller A."/>
            <person name="Neulinger S.C."/>
        </authorList>
    </citation>
    <scope>NUCLEOTIDE SEQUENCE [LARGE SCALE GENOMIC DNA]</scope>
    <source>
        <strain evidence="10 11">DSM 9895</strain>
    </source>
</reference>
<keyword evidence="7 8" id="KW-0472">Membrane</keyword>
<evidence type="ECO:0000256" key="4">
    <source>
        <dbReference type="ARBA" id="ARBA00022475"/>
    </source>
</evidence>
<feature type="transmembrane region" description="Helical" evidence="9">
    <location>
        <begin position="89"/>
        <end position="114"/>
    </location>
</feature>
<protein>
    <submittedName>
        <fullName evidence="10">Guanine permease</fullName>
    </submittedName>
</protein>
<feature type="transmembrane region" description="Helical" evidence="9">
    <location>
        <begin position="318"/>
        <end position="337"/>
    </location>
</feature>
<evidence type="ECO:0000256" key="5">
    <source>
        <dbReference type="ARBA" id="ARBA00022692"/>
    </source>
</evidence>
<dbReference type="InterPro" id="IPR006043">
    <property type="entry name" value="NCS2"/>
</dbReference>
<feature type="transmembrane region" description="Helical" evidence="9">
    <location>
        <begin position="192"/>
        <end position="210"/>
    </location>
</feature>
<dbReference type="InterPro" id="IPR026033">
    <property type="entry name" value="Azg-like_bact_archaea"/>
</dbReference>
<feature type="transmembrane region" description="Helical" evidence="9">
    <location>
        <begin position="230"/>
        <end position="250"/>
    </location>
</feature>
<dbReference type="Proteomes" id="UP001296873">
    <property type="component" value="Unassembled WGS sequence"/>
</dbReference>
<evidence type="ECO:0000256" key="1">
    <source>
        <dbReference type="ARBA" id="ARBA00004651"/>
    </source>
</evidence>
<feature type="transmembrane region" description="Helical" evidence="9">
    <location>
        <begin position="134"/>
        <end position="155"/>
    </location>
</feature>
<dbReference type="Pfam" id="PF00860">
    <property type="entry name" value="Xan_ur_permease"/>
    <property type="match status" value="1"/>
</dbReference>
<organism evidence="10 11">
    <name type="scientific">Rhodovibrio sodomensis</name>
    <dbReference type="NCBI Taxonomy" id="1088"/>
    <lineage>
        <taxon>Bacteria</taxon>
        <taxon>Pseudomonadati</taxon>
        <taxon>Pseudomonadota</taxon>
        <taxon>Alphaproteobacteria</taxon>
        <taxon>Rhodospirillales</taxon>
        <taxon>Rhodovibrionaceae</taxon>
        <taxon>Rhodovibrio</taxon>
    </lineage>
</organism>
<comment type="subcellular location">
    <subcellularLocation>
        <location evidence="1 8">Cell membrane</location>
        <topology evidence="1 8">Multi-pass membrane protein</topology>
    </subcellularLocation>
</comment>
<comment type="caution">
    <text evidence="10">The sequence shown here is derived from an EMBL/GenBank/DDBJ whole genome shotgun (WGS) entry which is preliminary data.</text>
</comment>
<feature type="transmembrane region" description="Helical" evidence="9">
    <location>
        <begin position="343"/>
        <end position="360"/>
    </location>
</feature>
<evidence type="ECO:0000256" key="7">
    <source>
        <dbReference type="ARBA" id="ARBA00023136"/>
    </source>
</evidence>
<feature type="transmembrane region" description="Helical" evidence="9">
    <location>
        <begin position="372"/>
        <end position="399"/>
    </location>
</feature>
<dbReference type="InterPro" id="IPR045018">
    <property type="entry name" value="Azg-like"/>
</dbReference>
<keyword evidence="3 8" id="KW-0813">Transport</keyword>
<comment type="similarity">
    <text evidence="2 8">Belongs to the nucleobase:cation symporter-2 (NCS2) (TC 2.A.40) family. Azg-like subfamily.</text>
</comment>
<feature type="transmembrane region" description="Helical" evidence="9">
    <location>
        <begin position="47"/>
        <end position="69"/>
    </location>
</feature>
<dbReference type="PIRSF" id="PIRSF005353">
    <property type="entry name" value="PbuG"/>
    <property type="match status" value="1"/>
</dbReference>
<dbReference type="PANTHER" id="PTHR43337">
    <property type="entry name" value="XANTHINE/URACIL PERMEASE C887.17-RELATED"/>
    <property type="match status" value="1"/>
</dbReference>
<dbReference type="PANTHER" id="PTHR43337:SF1">
    <property type="entry name" value="XANTHINE_URACIL PERMEASE C887.17-RELATED"/>
    <property type="match status" value="1"/>
</dbReference>
<keyword evidence="5 8" id="KW-0812">Transmembrane</keyword>
<dbReference type="RefSeq" id="WP_200340551.1">
    <property type="nucleotide sequence ID" value="NZ_NRRL01000020.1"/>
</dbReference>
<gene>
    <name evidence="10" type="ORF">CKO28_09525</name>
</gene>
<evidence type="ECO:0000256" key="8">
    <source>
        <dbReference type="PIRNR" id="PIRNR005353"/>
    </source>
</evidence>
<evidence type="ECO:0000256" key="9">
    <source>
        <dbReference type="SAM" id="Phobius"/>
    </source>
</evidence>
<dbReference type="EMBL" id="NRRL01000020">
    <property type="protein sequence ID" value="MBK1668275.1"/>
    <property type="molecule type" value="Genomic_DNA"/>
</dbReference>
<proteinExistence type="inferred from homology"/>
<sequence>MLNQIFKLDEMGTTVQREVLAGATTFLTMAYIIVVNPGIISETGMDFGAVFVATCVAAAFGSLVMGFYANYPIALAPGMGLNAYFTYAVVLGMGLSWQVALGAVFISGILFLILSVLPVREWIVNAIPRTLKMAISAGIGFFLGVIALTNAGIVVNSDATLVTLGDVTQPEPLLAALGFVIMIALDRRGVPGAVLLGILIIAIVGILLGFSEFKGIVDLPPNPAPTFLQMDLAGALQAGILTIIFAFLFVDFFDSSGTLVGLAHRAGLLTPDGKLEKLNRALVADSSATIVGSVMGTSTTTSYIESAAGIKAGGRTGLTAVVVAVLFLLALFLSPLAESIPSYATAPALLFVACLMARGLSEIDWEDATEYAPAVVTALAMPLTYSIADGIGLGFLAYAATKLLAGRFSEVSPAVLLIAALFVLRFALLDL</sequence>
<evidence type="ECO:0000256" key="3">
    <source>
        <dbReference type="ARBA" id="ARBA00022448"/>
    </source>
</evidence>
<feature type="transmembrane region" description="Helical" evidence="9">
    <location>
        <begin position="411"/>
        <end position="428"/>
    </location>
</feature>
<evidence type="ECO:0000313" key="11">
    <source>
        <dbReference type="Proteomes" id="UP001296873"/>
    </source>
</evidence>
<keyword evidence="11" id="KW-1185">Reference proteome</keyword>
<evidence type="ECO:0000256" key="6">
    <source>
        <dbReference type="ARBA" id="ARBA00022989"/>
    </source>
</evidence>
<keyword evidence="6 8" id="KW-1133">Transmembrane helix</keyword>
<name>A0ABS1DD30_9PROT</name>
<evidence type="ECO:0000256" key="2">
    <source>
        <dbReference type="ARBA" id="ARBA00005697"/>
    </source>
</evidence>